<dbReference type="Ensembl" id="ENSMMOT00000026208.1">
    <property type="protein sequence ID" value="ENSMMOP00000025770.1"/>
    <property type="gene ID" value="ENSMMOG00000019537.1"/>
</dbReference>
<accession>A0A3Q3XBR6</accession>
<protein>
    <recommendedName>
        <fullName evidence="5">Ig-like domain-containing protein</fullName>
    </recommendedName>
</protein>
<dbReference type="FunFam" id="2.60.40.10:FF:000080">
    <property type="entry name" value="Myosin light chain kinase, smooth muscle"/>
    <property type="match status" value="1"/>
</dbReference>
<evidence type="ECO:0000256" key="3">
    <source>
        <dbReference type="ARBA" id="ARBA00023319"/>
    </source>
</evidence>
<name>A0A3Q3XBR6_MOLML</name>
<dbReference type="Proteomes" id="UP000261620">
    <property type="component" value="Unplaced"/>
</dbReference>
<dbReference type="PANTHER" id="PTHR47633">
    <property type="entry name" value="IMMUNOGLOBULIN"/>
    <property type="match status" value="1"/>
</dbReference>
<dbReference type="SMART" id="SM00408">
    <property type="entry name" value="IGc2"/>
    <property type="match status" value="1"/>
</dbReference>
<keyword evidence="2" id="KW-1015">Disulfide bond</keyword>
<dbReference type="InterPro" id="IPR036179">
    <property type="entry name" value="Ig-like_dom_sf"/>
</dbReference>
<evidence type="ECO:0000256" key="4">
    <source>
        <dbReference type="SAM" id="MobiDB-lite"/>
    </source>
</evidence>
<dbReference type="InterPro" id="IPR003598">
    <property type="entry name" value="Ig_sub2"/>
</dbReference>
<dbReference type="InterPro" id="IPR013783">
    <property type="entry name" value="Ig-like_fold"/>
</dbReference>
<feature type="region of interest" description="Disordered" evidence="4">
    <location>
        <begin position="1"/>
        <end position="25"/>
    </location>
</feature>
<keyword evidence="3" id="KW-0393">Immunoglobulin domain</keyword>
<feature type="domain" description="Ig-like" evidence="5">
    <location>
        <begin position="44"/>
        <end position="133"/>
    </location>
</feature>
<evidence type="ECO:0000256" key="2">
    <source>
        <dbReference type="ARBA" id="ARBA00023157"/>
    </source>
</evidence>
<comment type="similarity">
    <text evidence="1">Belongs to the protein kinase superfamily. CAMK Ser/Thr protein kinase family.</text>
</comment>
<keyword evidence="7" id="KW-1185">Reference proteome</keyword>
<proteinExistence type="inferred from homology"/>
<dbReference type="STRING" id="94237.ENSMMOP00000025770"/>
<dbReference type="SUPFAM" id="SSF48726">
    <property type="entry name" value="Immunoglobulin"/>
    <property type="match status" value="1"/>
</dbReference>
<dbReference type="OMA" id="CKCILAV"/>
<dbReference type="Gene3D" id="2.60.40.10">
    <property type="entry name" value="Immunoglobulins"/>
    <property type="match status" value="1"/>
</dbReference>
<dbReference type="InterPro" id="IPR007110">
    <property type="entry name" value="Ig-like_dom"/>
</dbReference>
<evidence type="ECO:0000313" key="6">
    <source>
        <dbReference type="Ensembl" id="ENSMMOP00000025770.1"/>
    </source>
</evidence>
<dbReference type="SMART" id="SM00409">
    <property type="entry name" value="IG"/>
    <property type="match status" value="1"/>
</dbReference>
<sequence length="155" mass="16883">PASHKGLPGLKDSNGIRNEHHECMPSIPEEDEVLESEAEKRTMPDFVKPLADMEVVEGREAVLKCKVAGLPYPTISWHHNGKRIESSEDHFTFVYDDPEYSLVVLNAGPEHSGVYTCTAKNLAGSNSCKAELTVHTADGGRGIHSEEDETSGGLL</sequence>
<dbReference type="PANTHER" id="PTHR47633:SF3">
    <property type="entry name" value="STRIATED MUSCLE PREFERENTIALLY EXPRESSED PROTEIN KINASE"/>
    <property type="match status" value="1"/>
</dbReference>
<dbReference type="Pfam" id="PF07679">
    <property type="entry name" value="I-set"/>
    <property type="match status" value="1"/>
</dbReference>
<dbReference type="PROSITE" id="PS50835">
    <property type="entry name" value="IG_LIKE"/>
    <property type="match status" value="1"/>
</dbReference>
<dbReference type="GO" id="GO:0004674">
    <property type="term" value="F:protein serine/threonine kinase activity"/>
    <property type="evidence" value="ECO:0007669"/>
    <property type="project" value="UniProtKB-KW"/>
</dbReference>
<evidence type="ECO:0000256" key="1">
    <source>
        <dbReference type="ARBA" id="ARBA00006692"/>
    </source>
</evidence>
<dbReference type="InterPro" id="IPR003599">
    <property type="entry name" value="Ig_sub"/>
</dbReference>
<evidence type="ECO:0000259" key="5">
    <source>
        <dbReference type="PROSITE" id="PS50835"/>
    </source>
</evidence>
<organism evidence="6 7">
    <name type="scientific">Mola mola</name>
    <name type="common">Ocean sunfish</name>
    <name type="synonym">Tetraodon mola</name>
    <dbReference type="NCBI Taxonomy" id="94237"/>
    <lineage>
        <taxon>Eukaryota</taxon>
        <taxon>Metazoa</taxon>
        <taxon>Chordata</taxon>
        <taxon>Craniata</taxon>
        <taxon>Vertebrata</taxon>
        <taxon>Euteleostomi</taxon>
        <taxon>Actinopterygii</taxon>
        <taxon>Neopterygii</taxon>
        <taxon>Teleostei</taxon>
        <taxon>Neoteleostei</taxon>
        <taxon>Acanthomorphata</taxon>
        <taxon>Eupercaria</taxon>
        <taxon>Tetraodontiformes</taxon>
        <taxon>Molidae</taxon>
        <taxon>Mola</taxon>
    </lineage>
</organism>
<dbReference type="InterPro" id="IPR013098">
    <property type="entry name" value="Ig_I-set"/>
</dbReference>
<evidence type="ECO:0000313" key="7">
    <source>
        <dbReference type="Proteomes" id="UP000261620"/>
    </source>
</evidence>
<dbReference type="AlphaFoldDB" id="A0A3Q3XBR6"/>
<reference evidence="6" key="1">
    <citation type="submission" date="2025-08" db="UniProtKB">
        <authorList>
            <consortium name="Ensembl"/>
        </authorList>
    </citation>
    <scope>IDENTIFICATION</scope>
</reference>
<reference evidence="6" key="2">
    <citation type="submission" date="2025-09" db="UniProtKB">
        <authorList>
            <consortium name="Ensembl"/>
        </authorList>
    </citation>
    <scope>IDENTIFICATION</scope>
</reference>